<evidence type="ECO:0000313" key="2">
    <source>
        <dbReference type="Proteomes" id="UP000824533"/>
    </source>
</evidence>
<dbReference type="Proteomes" id="UP000824533">
    <property type="component" value="Linkage Group LG25"/>
</dbReference>
<name>A0ACC1CHX8_9NEOP</name>
<evidence type="ECO:0000313" key="1">
    <source>
        <dbReference type="EMBL" id="KAJ0171176.1"/>
    </source>
</evidence>
<protein>
    <submittedName>
        <fullName evidence="1">Uncharacterized protein</fullName>
    </submittedName>
</protein>
<proteinExistence type="predicted"/>
<dbReference type="EMBL" id="CM034411">
    <property type="protein sequence ID" value="KAJ0171176.1"/>
    <property type="molecule type" value="Genomic_DNA"/>
</dbReference>
<gene>
    <name evidence="1" type="ORF">K1T71_013375</name>
</gene>
<sequence length="122" mass="13850">MSIGDAYAADEECNCENMIAPDEKIWKYLKELSVDVPEEDRMVYAVLPGILSPLVGCECDENNREKRKVDPSEAPDVPESPESDYIESKIEPIVPNVHSRNCPRGHRRFGFICVPEQDLLEK</sequence>
<reference evidence="1 2" key="1">
    <citation type="journal article" date="2021" name="Front. Genet.">
        <title>Chromosome-Level Genome Assembly Reveals Significant Gene Expansion in the Toll and IMD Signaling Pathways of Dendrolimus kikuchii.</title>
        <authorList>
            <person name="Zhou J."/>
            <person name="Wu P."/>
            <person name="Xiong Z."/>
            <person name="Liu N."/>
            <person name="Zhao N."/>
            <person name="Ji M."/>
            <person name="Qiu Y."/>
            <person name="Yang B."/>
        </authorList>
    </citation>
    <scope>NUCLEOTIDE SEQUENCE [LARGE SCALE GENOMIC DNA]</scope>
    <source>
        <strain evidence="1">Ann1</strain>
    </source>
</reference>
<comment type="caution">
    <text evidence="1">The sequence shown here is derived from an EMBL/GenBank/DDBJ whole genome shotgun (WGS) entry which is preliminary data.</text>
</comment>
<organism evidence="1 2">
    <name type="scientific">Dendrolimus kikuchii</name>
    <dbReference type="NCBI Taxonomy" id="765133"/>
    <lineage>
        <taxon>Eukaryota</taxon>
        <taxon>Metazoa</taxon>
        <taxon>Ecdysozoa</taxon>
        <taxon>Arthropoda</taxon>
        <taxon>Hexapoda</taxon>
        <taxon>Insecta</taxon>
        <taxon>Pterygota</taxon>
        <taxon>Neoptera</taxon>
        <taxon>Endopterygota</taxon>
        <taxon>Lepidoptera</taxon>
        <taxon>Glossata</taxon>
        <taxon>Ditrysia</taxon>
        <taxon>Bombycoidea</taxon>
        <taxon>Lasiocampidae</taxon>
        <taxon>Dendrolimus</taxon>
    </lineage>
</organism>
<accession>A0ACC1CHX8</accession>
<keyword evidence="2" id="KW-1185">Reference proteome</keyword>